<dbReference type="EC" id="2.1.1.100" evidence="5"/>
<evidence type="ECO:0000256" key="4">
    <source>
        <dbReference type="ARBA" id="ARBA00023136"/>
    </source>
</evidence>
<dbReference type="KEGG" id="more:E1B28_009590"/>
<sequence>MPYFRLSLLLKLPLLVSDALCMRITATPPNPPLPESQGIVIPDWRENFLRGLATPSRFLRFLSWSATFLEFIVIVATLNTEGPISRLILSMLVPSDDCISGMRITPTLLLGSILTLLGTLLRVSSYRTLGPLFTFELRIQERHQLVTSGPYSVVRHPSYTGLIMTVIGAFASHASGSWVASCGMLQTPVGKCLAIVWLSIATAVVASLLLRVSREDGMLKETFGAQWHEWAHDVSYSLIPGLY</sequence>
<keyword evidence="5" id="KW-0949">S-adenosyl-L-methionine</keyword>
<feature type="transmembrane region" description="Helical" evidence="5">
    <location>
        <begin position="192"/>
        <end position="210"/>
    </location>
</feature>
<feature type="chain" id="PRO_5040479856" description="Protein-S-isoprenylcysteine O-methyltransferase" evidence="6">
    <location>
        <begin position="22"/>
        <end position="243"/>
    </location>
</feature>
<dbReference type="AlphaFoldDB" id="A0A9P7RVD1"/>
<comment type="similarity">
    <text evidence="5">Belongs to the class VI-like SAM-binding methyltransferase superfamily. Isoprenylcysteine carboxyl methyltransferase family.</text>
</comment>
<keyword evidence="3 5" id="KW-1133">Transmembrane helix</keyword>
<evidence type="ECO:0000256" key="6">
    <source>
        <dbReference type="SAM" id="SignalP"/>
    </source>
</evidence>
<evidence type="ECO:0000256" key="3">
    <source>
        <dbReference type="ARBA" id="ARBA00022989"/>
    </source>
</evidence>
<dbReference type="RefSeq" id="XP_043006946.1">
    <property type="nucleotide sequence ID" value="XM_043154491.1"/>
</dbReference>
<keyword evidence="4 5" id="KW-0472">Membrane</keyword>
<dbReference type="PANTHER" id="PTHR12714">
    <property type="entry name" value="PROTEIN-S ISOPRENYLCYSTEINE O-METHYLTRANSFERASE"/>
    <property type="match status" value="1"/>
</dbReference>
<keyword evidence="8" id="KW-1185">Reference proteome</keyword>
<dbReference type="Proteomes" id="UP001049176">
    <property type="component" value="Chromosome 6"/>
</dbReference>
<keyword evidence="5" id="KW-0256">Endoplasmic reticulum</keyword>
<reference evidence="7" key="1">
    <citation type="journal article" date="2021" name="Genome Biol. Evol.">
        <title>The assembled and annotated genome of the fairy-ring fungus Marasmius oreades.</title>
        <authorList>
            <person name="Hiltunen M."/>
            <person name="Ament-Velasquez S.L."/>
            <person name="Johannesson H."/>
        </authorList>
    </citation>
    <scope>NUCLEOTIDE SEQUENCE</scope>
    <source>
        <strain evidence="7">03SP1</strain>
    </source>
</reference>
<feature type="signal peptide" evidence="6">
    <location>
        <begin position="1"/>
        <end position="21"/>
    </location>
</feature>
<dbReference type="PANTHER" id="PTHR12714:SF9">
    <property type="entry name" value="PROTEIN-S-ISOPRENYLCYSTEINE O-METHYLTRANSFERASE"/>
    <property type="match status" value="1"/>
</dbReference>
<gene>
    <name evidence="7" type="ORF">E1B28_009590</name>
</gene>
<organism evidence="7 8">
    <name type="scientific">Marasmius oreades</name>
    <name type="common">fairy-ring Marasmius</name>
    <dbReference type="NCBI Taxonomy" id="181124"/>
    <lineage>
        <taxon>Eukaryota</taxon>
        <taxon>Fungi</taxon>
        <taxon>Dikarya</taxon>
        <taxon>Basidiomycota</taxon>
        <taxon>Agaricomycotina</taxon>
        <taxon>Agaricomycetes</taxon>
        <taxon>Agaricomycetidae</taxon>
        <taxon>Agaricales</taxon>
        <taxon>Marasmiineae</taxon>
        <taxon>Marasmiaceae</taxon>
        <taxon>Marasmius</taxon>
    </lineage>
</organism>
<keyword evidence="5" id="KW-0808">Transferase</keyword>
<dbReference type="OrthoDB" id="422086at2759"/>
<evidence type="ECO:0000256" key="5">
    <source>
        <dbReference type="RuleBase" id="RU362022"/>
    </source>
</evidence>
<feature type="transmembrane region" description="Helical" evidence="5">
    <location>
        <begin position="101"/>
        <end position="121"/>
    </location>
</feature>
<dbReference type="EMBL" id="CM032186">
    <property type="protein sequence ID" value="KAG7090476.1"/>
    <property type="molecule type" value="Genomic_DNA"/>
</dbReference>
<dbReference type="InterPro" id="IPR007269">
    <property type="entry name" value="ICMT_MeTrfase"/>
</dbReference>
<feature type="transmembrane region" description="Helical" evidence="5">
    <location>
        <begin position="61"/>
        <end position="80"/>
    </location>
</feature>
<keyword evidence="2 5" id="KW-0812">Transmembrane</keyword>
<dbReference type="GO" id="GO:0032259">
    <property type="term" value="P:methylation"/>
    <property type="evidence" value="ECO:0007669"/>
    <property type="project" value="UniProtKB-KW"/>
</dbReference>
<dbReference type="GO" id="GO:0004671">
    <property type="term" value="F:protein C-terminal S-isoprenylcysteine carboxyl O-methyltransferase activity"/>
    <property type="evidence" value="ECO:0007669"/>
    <property type="project" value="UniProtKB-EC"/>
</dbReference>
<keyword evidence="5" id="KW-0489">Methyltransferase</keyword>
<keyword evidence="6" id="KW-0732">Signal</keyword>
<accession>A0A9P7RVD1</accession>
<evidence type="ECO:0000313" key="8">
    <source>
        <dbReference type="Proteomes" id="UP001049176"/>
    </source>
</evidence>
<name>A0A9P7RVD1_9AGAR</name>
<evidence type="ECO:0000256" key="1">
    <source>
        <dbReference type="ARBA" id="ARBA00004141"/>
    </source>
</evidence>
<proteinExistence type="inferred from homology"/>
<evidence type="ECO:0000256" key="2">
    <source>
        <dbReference type="ARBA" id="ARBA00022692"/>
    </source>
</evidence>
<dbReference type="GO" id="GO:0005789">
    <property type="term" value="C:endoplasmic reticulum membrane"/>
    <property type="evidence" value="ECO:0007669"/>
    <property type="project" value="UniProtKB-SubCell"/>
</dbReference>
<comment type="subcellular location">
    <subcellularLocation>
        <location evidence="5">Endoplasmic reticulum membrane</location>
        <topology evidence="5">Multi-pass membrane protein</topology>
    </subcellularLocation>
    <subcellularLocation>
        <location evidence="1">Membrane</location>
        <topology evidence="1">Multi-pass membrane protein</topology>
    </subcellularLocation>
</comment>
<dbReference type="Pfam" id="PF04140">
    <property type="entry name" value="ICMT"/>
    <property type="match status" value="1"/>
</dbReference>
<evidence type="ECO:0000313" key="7">
    <source>
        <dbReference type="EMBL" id="KAG7090476.1"/>
    </source>
</evidence>
<comment type="catalytic activity">
    <reaction evidence="5">
        <text>[protein]-C-terminal S-[(2E,6E)-farnesyl]-L-cysteine + S-adenosyl-L-methionine = [protein]-C-terminal S-[(2E,6E)-farnesyl]-L-cysteine methyl ester + S-adenosyl-L-homocysteine</text>
        <dbReference type="Rhea" id="RHEA:21672"/>
        <dbReference type="Rhea" id="RHEA-COMP:12125"/>
        <dbReference type="Rhea" id="RHEA-COMP:12126"/>
        <dbReference type="ChEBI" id="CHEBI:57856"/>
        <dbReference type="ChEBI" id="CHEBI:59789"/>
        <dbReference type="ChEBI" id="CHEBI:90510"/>
        <dbReference type="ChEBI" id="CHEBI:90511"/>
        <dbReference type="EC" id="2.1.1.100"/>
    </reaction>
</comment>
<feature type="transmembrane region" description="Helical" evidence="5">
    <location>
        <begin position="159"/>
        <end position="180"/>
    </location>
</feature>
<protein>
    <recommendedName>
        <fullName evidence="5">Protein-S-isoprenylcysteine O-methyltransferase</fullName>
        <ecNumber evidence="5">2.1.1.100</ecNumber>
    </recommendedName>
</protein>
<comment type="caution">
    <text evidence="7">The sequence shown here is derived from an EMBL/GenBank/DDBJ whole genome shotgun (WGS) entry which is preliminary data.</text>
</comment>
<dbReference type="GeneID" id="66078666"/>
<dbReference type="Gene3D" id="1.20.120.1630">
    <property type="match status" value="1"/>
</dbReference>